<dbReference type="PANTHER" id="PTHR39639">
    <property type="entry name" value="CHROMOSOME 16, WHOLE GENOME SHOTGUN SEQUENCE"/>
    <property type="match status" value="1"/>
</dbReference>
<geneLocation type="plasmid" evidence="2">
    <name>pRp12D01</name>
</geneLocation>
<proteinExistence type="predicted"/>
<protein>
    <recommendedName>
        <fullName evidence="1">GmrSD restriction endonucleases N-terminal domain-containing protein</fullName>
    </recommendedName>
</protein>
<dbReference type="HOGENOM" id="CLU_100207_0_0_4"/>
<dbReference type="KEGG" id="rpf:Rpic12D_4780"/>
<evidence type="ECO:0000259" key="1">
    <source>
        <dbReference type="Pfam" id="PF03235"/>
    </source>
</evidence>
<dbReference type="Pfam" id="PF03235">
    <property type="entry name" value="GmrSD_N"/>
    <property type="match status" value="1"/>
</dbReference>
<dbReference type="EMBL" id="CP001646">
    <property type="protein sequence ID" value="ACS66015.1"/>
    <property type="molecule type" value="Genomic_DNA"/>
</dbReference>
<sequence>MPLPPRLLKGARREYSIDRLVSMTPMDETMPGERRLLGLVLPPWQRREVWSVDQKCRFVEGLFLGLGSGYYVTNGLEWNRDGTVAPMAGWLLDGQQRISALRDFIGGALTVFDDVTFASLSKVEAVRFMREPFPCFELEYTNDEDALKELYNRLNFGGTPHTPEQLAL</sequence>
<evidence type="ECO:0000313" key="2">
    <source>
        <dbReference type="EMBL" id="ACS66015.1"/>
    </source>
</evidence>
<dbReference type="AlphaFoldDB" id="C6BQG8"/>
<name>C6BQG8_RALP1</name>
<reference evidence="2" key="1">
    <citation type="submission" date="2009-06" db="EMBL/GenBank/DDBJ databases">
        <title>Complete sequence plasmid 1 of Ralstonia pickettii 12D.</title>
        <authorList>
            <consortium name="US DOE Joint Genome Institute"/>
            <person name="Lucas S."/>
            <person name="Copeland A."/>
            <person name="Lapidus A."/>
            <person name="Glavina del Rio T."/>
            <person name="Dalin E."/>
            <person name="Tice H."/>
            <person name="Bruce D."/>
            <person name="Goodwin L."/>
            <person name="Pitluck S."/>
            <person name="Sims D."/>
            <person name="Meincke L."/>
            <person name="Brettin T."/>
            <person name="Detter J.C."/>
            <person name="Han C."/>
            <person name="Larimer F."/>
            <person name="Land M."/>
            <person name="Hauser L."/>
            <person name="Kyrpides N."/>
            <person name="Ovchinnikova G."/>
            <person name="Marsh T."/>
            <person name="Richardson P."/>
        </authorList>
    </citation>
    <scope>NUCLEOTIDE SEQUENCE [LARGE SCALE GENOMIC DNA]</scope>
    <source>
        <plasmid evidence="2">12D</plasmid>
        <plasmid evidence="2">pRp12D01</plasmid>
    </source>
</reference>
<dbReference type="PANTHER" id="PTHR39639:SF1">
    <property type="entry name" value="DUF262 DOMAIN-CONTAINING PROTEIN"/>
    <property type="match status" value="1"/>
</dbReference>
<feature type="domain" description="GmrSD restriction endonucleases N-terminal" evidence="1">
    <location>
        <begin position="39"/>
        <end position="107"/>
    </location>
</feature>
<organism evidence="2">
    <name type="scientific">Ralstonia pickettii (strain 12D)</name>
    <dbReference type="NCBI Taxonomy" id="428406"/>
    <lineage>
        <taxon>Bacteria</taxon>
        <taxon>Pseudomonadati</taxon>
        <taxon>Pseudomonadota</taxon>
        <taxon>Betaproteobacteria</taxon>
        <taxon>Burkholderiales</taxon>
        <taxon>Burkholderiaceae</taxon>
        <taxon>Ralstonia</taxon>
    </lineage>
</organism>
<dbReference type="InterPro" id="IPR004919">
    <property type="entry name" value="GmrSD_N"/>
</dbReference>
<accession>C6BQG8</accession>
<keyword evidence="2" id="KW-0614">Plasmid</keyword>
<gene>
    <name evidence="2" type="ordered locus">Rpic12D_4780</name>
</gene>